<organism evidence="1 2">
    <name type="scientific">Bradyrhizobium macuxiense</name>
    <dbReference type="NCBI Taxonomy" id="1755647"/>
    <lineage>
        <taxon>Bacteria</taxon>
        <taxon>Pseudomonadati</taxon>
        <taxon>Pseudomonadota</taxon>
        <taxon>Alphaproteobacteria</taxon>
        <taxon>Hyphomicrobiales</taxon>
        <taxon>Nitrobacteraceae</taxon>
        <taxon>Bradyrhizobium</taxon>
    </lineage>
</organism>
<gene>
    <name evidence="1" type="ORF">AS156_10165</name>
</gene>
<name>A0A109JP55_9BRAD</name>
<evidence type="ECO:0000313" key="2">
    <source>
        <dbReference type="Proteomes" id="UP000057737"/>
    </source>
</evidence>
<comment type="caution">
    <text evidence="1">The sequence shown here is derived from an EMBL/GenBank/DDBJ whole genome shotgun (WGS) entry which is preliminary data.</text>
</comment>
<dbReference type="Proteomes" id="UP000057737">
    <property type="component" value="Unassembled WGS sequence"/>
</dbReference>
<dbReference type="RefSeq" id="WP_066509540.1">
    <property type="nucleotide sequence ID" value="NZ_LNCU01000082.1"/>
</dbReference>
<reference evidence="1 2" key="1">
    <citation type="submission" date="2015-11" db="EMBL/GenBank/DDBJ databases">
        <title>Draft Genome Sequence of the Strain BR 10303 (Bradyrhizobium sp.) isolated from nodules of Centrolobium paraense.</title>
        <authorList>
            <person name="Zelli J.E."/>
            <person name="Simoes-Araujo J.L."/>
            <person name="Barauna A.C."/>
            <person name="Silva K."/>
        </authorList>
    </citation>
    <scope>NUCLEOTIDE SEQUENCE [LARGE SCALE GENOMIC DNA]</scope>
    <source>
        <strain evidence="1 2">BR 10303</strain>
    </source>
</reference>
<dbReference type="EMBL" id="LNCU01000082">
    <property type="protein sequence ID" value="KWV52555.1"/>
    <property type="molecule type" value="Genomic_DNA"/>
</dbReference>
<keyword evidence="2" id="KW-1185">Reference proteome</keyword>
<dbReference type="AlphaFoldDB" id="A0A109JP55"/>
<protein>
    <submittedName>
        <fullName evidence="1">Uncharacterized protein</fullName>
    </submittedName>
</protein>
<accession>A0A109JP55</accession>
<sequence length="68" mass="7447">MTGNAVVALVPQPEPELVWPPQVRTSCPDCAAELELLRVIPGRAAEYWTMRCVDCGGIHMDIVDTPRA</sequence>
<dbReference type="OrthoDB" id="287727at2"/>
<proteinExistence type="predicted"/>
<evidence type="ECO:0000313" key="1">
    <source>
        <dbReference type="EMBL" id="KWV52555.1"/>
    </source>
</evidence>